<feature type="transmembrane region" description="Helical" evidence="1">
    <location>
        <begin position="222"/>
        <end position="244"/>
    </location>
</feature>
<dbReference type="OrthoDB" id="8953200at2759"/>
<dbReference type="InterPro" id="IPR036179">
    <property type="entry name" value="Ig-like_dom_sf"/>
</dbReference>
<protein>
    <recommendedName>
        <fullName evidence="2">Ig-like domain-containing protein</fullName>
    </recommendedName>
</protein>
<comment type="caution">
    <text evidence="3">The sequence shown here is derived from an EMBL/GenBank/DDBJ whole genome shotgun (WGS) entry which is preliminary data.</text>
</comment>
<dbReference type="Proteomes" id="UP000824540">
    <property type="component" value="Unassembled WGS sequence"/>
</dbReference>
<dbReference type="InterPro" id="IPR013783">
    <property type="entry name" value="Ig-like_fold"/>
</dbReference>
<accession>A0A8T2P2Q0</accession>
<evidence type="ECO:0000259" key="2">
    <source>
        <dbReference type="PROSITE" id="PS50835"/>
    </source>
</evidence>
<gene>
    <name evidence="3" type="ORF">JZ751_013285</name>
</gene>
<evidence type="ECO:0000313" key="3">
    <source>
        <dbReference type="EMBL" id="KAG9343898.1"/>
    </source>
</evidence>
<dbReference type="PROSITE" id="PS50835">
    <property type="entry name" value="IG_LIKE"/>
    <property type="match status" value="1"/>
</dbReference>
<evidence type="ECO:0000313" key="4">
    <source>
        <dbReference type="Proteomes" id="UP000824540"/>
    </source>
</evidence>
<keyword evidence="1" id="KW-0812">Transmembrane</keyword>
<dbReference type="GO" id="GO:0002250">
    <property type="term" value="P:adaptive immune response"/>
    <property type="evidence" value="ECO:0007669"/>
    <property type="project" value="InterPro"/>
</dbReference>
<dbReference type="InterPro" id="IPR013106">
    <property type="entry name" value="Ig_V-set"/>
</dbReference>
<reference evidence="3" key="1">
    <citation type="thesis" date="2021" institute="BYU ScholarsArchive" country="Provo, UT, USA">
        <title>Applications of and Algorithms for Genome Assembly and Genomic Analyses with an Emphasis on Marine Teleosts.</title>
        <authorList>
            <person name="Pickett B.D."/>
        </authorList>
    </citation>
    <scope>NUCLEOTIDE SEQUENCE</scope>
    <source>
        <strain evidence="3">HI-2016</strain>
    </source>
</reference>
<dbReference type="InterPro" id="IPR039090">
    <property type="entry name" value="CD7"/>
</dbReference>
<feature type="domain" description="Ig-like" evidence="2">
    <location>
        <begin position="57"/>
        <end position="163"/>
    </location>
</feature>
<dbReference type="Gene3D" id="2.60.40.10">
    <property type="entry name" value="Immunoglobulins"/>
    <property type="match status" value="2"/>
</dbReference>
<dbReference type="AlphaFoldDB" id="A0A8T2P2Q0"/>
<organism evidence="3 4">
    <name type="scientific">Albula glossodonta</name>
    <name type="common">roundjaw bonefish</name>
    <dbReference type="NCBI Taxonomy" id="121402"/>
    <lineage>
        <taxon>Eukaryota</taxon>
        <taxon>Metazoa</taxon>
        <taxon>Chordata</taxon>
        <taxon>Craniata</taxon>
        <taxon>Vertebrata</taxon>
        <taxon>Euteleostomi</taxon>
        <taxon>Actinopterygii</taxon>
        <taxon>Neopterygii</taxon>
        <taxon>Teleostei</taxon>
        <taxon>Albuliformes</taxon>
        <taxon>Albulidae</taxon>
        <taxon>Albula</taxon>
    </lineage>
</organism>
<dbReference type="EMBL" id="JAFBMS010000022">
    <property type="protein sequence ID" value="KAG9343898.1"/>
    <property type="molecule type" value="Genomic_DNA"/>
</dbReference>
<dbReference type="Pfam" id="PF07686">
    <property type="entry name" value="V-set"/>
    <property type="match status" value="1"/>
</dbReference>
<name>A0A8T2P2Q0_9TELE</name>
<dbReference type="SUPFAM" id="SSF48726">
    <property type="entry name" value="Immunoglobulin"/>
    <property type="match status" value="2"/>
</dbReference>
<dbReference type="InterPro" id="IPR007110">
    <property type="entry name" value="Ig-like_dom"/>
</dbReference>
<evidence type="ECO:0000256" key="1">
    <source>
        <dbReference type="SAM" id="Phobius"/>
    </source>
</evidence>
<keyword evidence="4" id="KW-1185">Reference proteome</keyword>
<proteinExistence type="predicted"/>
<keyword evidence="1" id="KW-0472">Membrane</keyword>
<dbReference type="GO" id="GO:0038023">
    <property type="term" value="F:signaling receptor activity"/>
    <property type="evidence" value="ECO:0007669"/>
    <property type="project" value="InterPro"/>
</dbReference>
<dbReference type="PANTHER" id="PTHR15343:SF0">
    <property type="entry name" value="T-CELL ANTIGEN CD7"/>
    <property type="match status" value="1"/>
</dbReference>
<keyword evidence="1" id="KW-1133">Transmembrane helix</keyword>
<dbReference type="GO" id="GO:0016020">
    <property type="term" value="C:membrane"/>
    <property type="evidence" value="ECO:0007669"/>
    <property type="project" value="InterPro"/>
</dbReference>
<sequence length="307" mass="34697">MTADNGFKDRVKKTGSFPKFSFTISTLTKEDSGLYWCEYHKFNEDTERTDKFRSEGPILMVLVEGSTNIILQEVRVGEEITVSCSTAHTDLDGAYVYWSRPTNKDIVYVDAESQKMTAADGFKGRVKKTGSFPKFSSMISTLTKEDSGLYWCEYNKFKEETFRVDKFQSEGPVLMVLVEGVEPNAMQTLSKTTNQHPTGETPCTLLQPSKGEQNFSGEGMNMIIVGMSAGSFILFCIVLSMIAIPKVKRLCEKGYQREYHPHAHESIYEDMRQNCSVLLDWPPPTQSHCIENREELHQSPSVLVVSD</sequence>
<dbReference type="PANTHER" id="PTHR15343">
    <property type="entry name" value="CD7"/>
    <property type="match status" value="1"/>
</dbReference>